<comment type="caution">
    <text evidence="2">The sequence shown here is derived from an EMBL/GenBank/DDBJ whole genome shotgun (WGS) entry which is preliminary data.</text>
</comment>
<keyword evidence="1" id="KW-1133">Transmembrane helix</keyword>
<organism evidence="2 3">
    <name type="scientific">Rothia nasimurium</name>
    <dbReference type="NCBI Taxonomy" id="85336"/>
    <lineage>
        <taxon>Bacteria</taxon>
        <taxon>Bacillati</taxon>
        <taxon>Actinomycetota</taxon>
        <taxon>Actinomycetes</taxon>
        <taxon>Micrococcales</taxon>
        <taxon>Micrococcaceae</taxon>
        <taxon>Rothia</taxon>
    </lineage>
</organism>
<accession>A0A4Y9F1H8</accession>
<evidence type="ECO:0000313" key="3">
    <source>
        <dbReference type="Proteomes" id="UP000297951"/>
    </source>
</evidence>
<keyword evidence="1" id="KW-0812">Transmembrane</keyword>
<dbReference type="AlphaFoldDB" id="A0A4Y9F1H8"/>
<name>A0A4Y9F1H8_9MICC</name>
<reference evidence="2 3" key="1">
    <citation type="submission" date="2019-03" db="EMBL/GenBank/DDBJ databases">
        <title>Diversity of the mouse oral microbiome.</title>
        <authorList>
            <person name="Joseph S."/>
            <person name="Aduse-Opoku J."/>
            <person name="Curtis M."/>
            <person name="Wade W."/>
            <person name="Hashim A."/>
        </authorList>
    </citation>
    <scope>NUCLEOTIDE SEQUENCE [LARGE SCALE GENOMIC DNA]</scope>
    <source>
        <strain evidence="3">irhom_31</strain>
    </source>
</reference>
<dbReference type="RefSeq" id="WP_135013970.1">
    <property type="nucleotide sequence ID" value="NZ_JADGLK010000069.1"/>
</dbReference>
<dbReference type="Proteomes" id="UP000297951">
    <property type="component" value="Unassembled WGS sequence"/>
</dbReference>
<protein>
    <recommendedName>
        <fullName evidence="4">TM2 domain-containing protein</fullName>
    </recommendedName>
</protein>
<dbReference type="EMBL" id="SPQC01000069">
    <property type="protein sequence ID" value="TFU19887.1"/>
    <property type="molecule type" value="Genomic_DNA"/>
</dbReference>
<sequence>MDKYVPNYGDLDNFRYERLIRTKSRAYQIACWQGYLGTHEFFLGRNFRGWAILLFTTLSFLAFFVDFLLGFTLLACVCFINIASIRGIASTDPNGEMYGSECGPIFYSIHMISRFSLLWDTNFWEGKKPTDS</sequence>
<evidence type="ECO:0008006" key="4">
    <source>
        <dbReference type="Google" id="ProtNLM"/>
    </source>
</evidence>
<gene>
    <name evidence="2" type="ORF">E4U03_12065</name>
</gene>
<dbReference type="OrthoDB" id="4409427at2"/>
<feature type="transmembrane region" description="Helical" evidence="1">
    <location>
        <begin position="50"/>
        <end position="80"/>
    </location>
</feature>
<keyword evidence="1" id="KW-0472">Membrane</keyword>
<proteinExistence type="predicted"/>
<evidence type="ECO:0000256" key="1">
    <source>
        <dbReference type="SAM" id="Phobius"/>
    </source>
</evidence>
<evidence type="ECO:0000313" key="2">
    <source>
        <dbReference type="EMBL" id="TFU19887.1"/>
    </source>
</evidence>